<feature type="transmembrane region" description="Helical" evidence="1">
    <location>
        <begin position="32"/>
        <end position="53"/>
    </location>
</feature>
<feature type="transmembrane region" description="Helical" evidence="1">
    <location>
        <begin position="6"/>
        <end position="25"/>
    </location>
</feature>
<keyword evidence="1" id="KW-0472">Membrane</keyword>
<dbReference type="AlphaFoldDB" id="A0A3B0S4R6"/>
<keyword evidence="1" id="KW-0812">Transmembrane</keyword>
<name>A0A3B0S4R6_9ZZZZ</name>
<organism evidence="2">
    <name type="scientific">hydrothermal vent metagenome</name>
    <dbReference type="NCBI Taxonomy" id="652676"/>
    <lineage>
        <taxon>unclassified sequences</taxon>
        <taxon>metagenomes</taxon>
        <taxon>ecological metagenomes</taxon>
    </lineage>
</organism>
<accession>A0A3B0S4R6</accession>
<evidence type="ECO:0000313" key="2">
    <source>
        <dbReference type="EMBL" id="VAW01345.1"/>
    </source>
</evidence>
<keyword evidence="1" id="KW-1133">Transmembrane helix</keyword>
<dbReference type="EMBL" id="UOEJ01000145">
    <property type="protein sequence ID" value="VAW01345.1"/>
    <property type="molecule type" value="Genomic_DNA"/>
</dbReference>
<sequence>MIGLAYLLMFIIVWFVVSIIAVRYLPGKRNKFFIFVLIFLLPFSVDILISLYMNITISLYCSDNSGVLRKVNDKPSSFLVKAGAISYLYEKDVQFVEWQINDRYSRSRNISPDLPEGLYKAFLRPMGDEGCESMAVFYPDPEVRKRIYQWNRIKRNPLDKCVVIVKIDRLMAKYQVGKITYTEKTPYGYSVRVTDKYITNLFTGEKEGLSRNVGTSAWLPFMRFIWRVARDRDGSNSYSCSKTMQLKGWQDLFEYEKGDE</sequence>
<proteinExistence type="predicted"/>
<evidence type="ECO:0000256" key="1">
    <source>
        <dbReference type="SAM" id="Phobius"/>
    </source>
</evidence>
<gene>
    <name evidence="2" type="ORF">MNBD_ALPHA01-1434</name>
</gene>
<protein>
    <submittedName>
        <fullName evidence="2">Uncharacterized protein</fullName>
    </submittedName>
</protein>
<reference evidence="2" key="1">
    <citation type="submission" date="2018-06" db="EMBL/GenBank/DDBJ databases">
        <authorList>
            <person name="Zhirakovskaya E."/>
        </authorList>
    </citation>
    <scope>NUCLEOTIDE SEQUENCE</scope>
</reference>